<organism evidence="11 12">
    <name type="scientific">Paenibacillus turicensis</name>
    <dbReference type="NCBI Taxonomy" id="160487"/>
    <lineage>
        <taxon>Bacteria</taxon>
        <taxon>Bacillati</taxon>
        <taxon>Bacillota</taxon>
        <taxon>Bacilli</taxon>
        <taxon>Bacillales</taxon>
        <taxon>Paenibacillaceae</taxon>
        <taxon>Paenibacillus</taxon>
    </lineage>
</organism>
<evidence type="ECO:0000256" key="9">
    <source>
        <dbReference type="SAM" id="SignalP"/>
    </source>
</evidence>
<dbReference type="InterPro" id="IPR036852">
    <property type="entry name" value="Peptidase_S8/S53_dom_sf"/>
</dbReference>
<dbReference type="Proteomes" id="UP001519272">
    <property type="component" value="Unassembled WGS sequence"/>
</dbReference>
<keyword evidence="5 7" id="KW-0378">Hydrolase</keyword>
<evidence type="ECO:0000256" key="2">
    <source>
        <dbReference type="ARBA" id="ARBA00011073"/>
    </source>
</evidence>
<dbReference type="GO" id="GO:0006508">
    <property type="term" value="P:proteolysis"/>
    <property type="evidence" value="ECO:0007669"/>
    <property type="project" value="UniProtKB-KW"/>
</dbReference>
<keyword evidence="3" id="KW-0964">Secreted</keyword>
<evidence type="ECO:0000256" key="5">
    <source>
        <dbReference type="ARBA" id="ARBA00022801"/>
    </source>
</evidence>
<evidence type="ECO:0000313" key="12">
    <source>
        <dbReference type="Proteomes" id="UP001519272"/>
    </source>
</evidence>
<dbReference type="PANTHER" id="PTHR43806:SF11">
    <property type="entry name" value="CEREVISIN-RELATED"/>
    <property type="match status" value="1"/>
</dbReference>
<feature type="active site" description="Charge relay system" evidence="7">
    <location>
        <position position="348"/>
    </location>
</feature>
<evidence type="ECO:0000256" key="3">
    <source>
        <dbReference type="ARBA" id="ARBA00022525"/>
    </source>
</evidence>
<dbReference type="PANTHER" id="PTHR43806">
    <property type="entry name" value="PEPTIDASE S8"/>
    <property type="match status" value="1"/>
</dbReference>
<dbReference type="CDD" id="cd07484">
    <property type="entry name" value="Peptidases_S8_Thermitase_like"/>
    <property type="match status" value="1"/>
</dbReference>
<dbReference type="InterPro" id="IPR034084">
    <property type="entry name" value="Thermitase-like_dom"/>
</dbReference>
<evidence type="ECO:0000313" key="11">
    <source>
        <dbReference type="EMBL" id="MBP1904342.1"/>
    </source>
</evidence>
<dbReference type="EMBL" id="JAGGKG010000003">
    <property type="protein sequence ID" value="MBP1904342.1"/>
    <property type="molecule type" value="Genomic_DNA"/>
</dbReference>
<dbReference type="SUPFAM" id="SSF52743">
    <property type="entry name" value="Subtilisin-like"/>
    <property type="match status" value="1"/>
</dbReference>
<evidence type="ECO:0000256" key="6">
    <source>
        <dbReference type="ARBA" id="ARBA00022825"/>
    </source>
</evidence>
<comment type="caution">
    <text evidence="11">The sequence shown here is derived from an EMBL/GenBank/DDBJ whole genome shotgun (WGS) entry which is preliminary data.</text>
</comment>
<evidence type="ECO:0000256" key="1">
    <source>
        <dbReference type="ARBA" id="ARBA00004613"/>
    </source>
</evidence>
<feature type="active site" description="Charge relay system" evidence="7">
    <location>
        <position position="535"/>
    </location>
</feature>
<reference evidence="11 12" key="1">
    <citation type="submission" date="2021-03" db="EMBL/GenBank/DDBJ databases">
        <title>Genomic Encyclopedia of Type Strains, Phase IV (KMG-IV): sequencing the most valuable type-strain genomes for metagenomic binning, comparative biology and taxonomic classification.</title>
        <authorList>
            <person name="Goeker M."/>
        </authorList>
    </citation>
    <scope>NUCLEOTIDE SEQUENCE [LARGE SCALE GENOMIC DNA]</scope>
    <source>
        <strain evidence="11 12">DSM 14349</strain>
    </source>
</reference>
<feature type="active site" description="Charge relay system" evidence="7">
    <location>
        <position position="381"/>
    </location>
</feature>
<comment type="similarity">
    <text evidence="2 7 8">Belongs to the peptidase S8 family.</text>
</comment>
<dbReference type="PROSITE" id="PS00138">
    <property type="entry name" value="SUBTILASE_SER"/>
    <property type="match status" value="1"/>
</dbReference>
<name>A0ABS4FP32_9BACL</name>
<evidence type="ECO:0000256" key="7">
    <source>
        <dbReference type="PROSITE-ProRule" id="PRU01240"/>
    </source>
</evidence>
<feature type="signal peptide" evidence="9">
    <location>
        <begin position="1"/>
        <end position="21"/>
    </location>
</feature>
<dbReference type="InterPro" id="IPR000209">
    <property type="entry name" value="Peptidase_S8/S53_dom"/>
</dbReference>
<dbReference type="PRINTS" id="PR00723">
    <property type="entry name" value="SUBTILISIN"/>
</dbReference>
<dbReference type="InterPro" id="IPR023827">
    <property type="entry name" value="Peptidase_S8_Asp-AS"/>
</dbReference>
<proteinExistence type="inferred from homology"/>
<dbReference type="InterPro" id="IPR050131">
    <property type="entry name" value="Peptidase_S8_subtilisin-like"/>
</dbReference>
<accession>A0ABS4FP32</accession>
<dbReference type="Gene3D" id="3.40.50.200">
    <property type="entry name" value="Peptidase S8/S53 domain"/>
    <property type="match status" value="1"/>
</dbReference>
<keyword evidence="4 7" id="KW-0645">Protease</keyword>
<protein>
    <submittedName>
        <fullName evidence="11">Subtilisin family serine protease</fullName>
    </submittedName>
</protein>
<keyword evidence="6 7" id="KW-0720">Serine protease</keyword>
<dbReference type="RefSeq" id="WP_210088021.1">
    <property type="nucleotide sequence ID" value="NZ_JAGGKG010000003.1"/>
</dbReference>
<feature type="chain" id="PRO_5046543710" evidence="9">
    <location>
        <begin position="22"/>
        <end position="629"/>
    </location>
</feature>
<dbReference type="Pfam" id="PF00082">
    <property type="entry name" value="Peptidase_S8"/>
    <property type="match status" value="1"/>
</dbReference>
<dbReference type="PROSITE" id="PS51892">
    <property type="entry name" value="SUBTILASE"/>
    <property type="match status" value="1"/>
</dbReference>
<comment type="subcellular location">
    <subcellularLocation>
        <location evidence="1">Secreted</location>
    </subcellularLocation>
</comment>
<dbReference type="InterPro" id="IPR022398">
    <property type="entry name" value="Peptidase_S8_His-AS"/>
</dbReference>
<evidence type="ECO:0000259" key="10">
    <source>
        <dbReference type="Pfam" id="PF00082"/>
    </source>
</evidence>
<dbReference type="PROSITE" id="PS00136">
    <property type="entry name" value="SUBTILASE_ASP"/>
    <property type="match status" value="1"/>
</dbReference>
<keyword evidence="9" id="KW-0732">Signal</keyword>
<feature type="domain" description="Peptidase S8/S53" evidence="10">
    <location>
        <begin position="341"/>
        <end position="583"/>
    </location>
</feature>
<keyword evidence="12" id="KW-1185">Reference proteome</keyword>
<dbReference type="InterPro" id="IPR015500">
    <property type="entry name" value="Peptidase_S8_subtilisin-rel"/>
</dbReference>
<evidence type="ECO:0000256" key="4">
    <source>
        <dbReference type="ARBA" id="ARBA00022670"/>
    </source>
</evidence>
<evidence type="ECO:0000256" key="8">
    <source>
        <dbReference type="RuleBase" id="RU003355"/>
    </source>
</evidence>
<dbReference type="GO" id="GO:0008233">
    <property type="term" value="F:peptidase activity"/>
    <property type="evidence" value="ECO:0007669"/>
    <property type="project" value="UniProtKB-KW"/>
</dbReference>
<dbReference type="InterPro" id="IPR023828">
    <property type="entry name" value="Peptidase_S8_Ser-AS"/>
</dbReference>
<gene>
    <name evidence="11" type="ORF">J2Z32_000959</name>
</gene>
<sequence>MKRRKLIIGATAGLIATCLFSFVAIRHTEPEQMKATQYSPTKEHVLKQAMLKQDMNTTKQLTMIDARGHLSEWATDLSSQSPKKQKQYVKKIQIEHKHFQCIKWLDLTKDRSHSLCRATFQPNKNLKKQIESHIKLATSTLRSQESYESEPFPKEDSKYIVTAKRSKDGSKALIIVMDTGILDHVKSHQKKNLRLIPYPKEGKYSVESVHADTLRDITVKTGHDNEKASHFYENEIVVTFGKELTKSELERIQAATSLSSYDHSIANTYIFKSKKLSMEELSQYFKKNWEPEYIEPHYMYLTNGNTSSIEIPNDVLFSDYQYNLPMIETNRGWNVSKGAEQVIIGVVDTGVDLNHPDLQGRLLSGYNTISPDSKPSDDVGHGTHVAGIISANVNNREGIAGMTWNNKILPVKALDQSGAGTSYSVAQGIIWAADHGAKVINLSLGNYADANFLHEAIKYAYNKDIVIVAATGNDNTERPGYPAAYPEVLSVSATNYNMERASFSNYGDYIDVMAPGESIASTYPNNQYAALSGTSMASPHVAALAGLIRSVNPKLKNTEVMDIIRGNVIDLGESGRDKYYGFGQIDVYSALQAASGEVQTQSQSHAQPLKFWSEYLGESLKKLLGSLLK</sequence>
<dbReference type="PROSITE" id="PS00137">
    <property type="entry name" value="SUBTILASE_HIS"/>
    <property type="match status" value="1"/>
</dbReference>